<dbReference type="RefSeq" id="WP_132501308.1">
    <property type="nucleotide sequence ID" value="NZ_LVXA01000001.1"/>
</dbReference>
<dbReference type="Proteomes" id="UP000295537">
    <property type="component" value="Unassembled WGS sequence"/>
</dbReference>
<dbReference type="EMBL" id="SLXJ01000006">
    <property type="protein sequence ID" value="TCP17380.1"/>
    <property type="molecule type" value="Genomic_DNA"/>
</dbReference>
<protein>
    <submittedName>
        <fullName evidence="2">Respiratory nitrite reductase-specific menaquinol--cytochrome-c reductase complex subunit NrfB</fullName>
    </submittedName>
</protein>
<evidence type="ECO:0000259" key="1">
    <source>
        <dbReference type="Pfam" id="PF22678"/>
    </source>
</evidence>
<keyword evidence="3" id="KW-1185">Reference proteome</keyword>
<dbReference type="InterPro" id="IPR053875">
    <property type="entry name" value="Cytochrom_c_NrfB-like_dom"/>
</dbReference>
<dbReference type="Gene3D" id="3.90.10.10">
    <property type="entry name" value="Cytochrome C3"/>
    <property type="match status" value="1"/>
</dbReference>
<comment type="caution">
    <text evidence="2">The sequence shown here is derived from an EMBL/GenBank/DDBJ whole genome shotgun (WGS) entry which is preliminary data.</text>
</comment>
<dbReference type="NCBIfam" id="NF008659">
    <property type="entry name" value="PRK11659.1"/>
    <property type="match status" value="1"/>
</dbReference>
<dbReference type="OrthoDB" id="6398708at2"/>
<dbReference type="GO" id="GO:0042597">
    <property type="term" value="C:periplasmic space"/>
    <property type="evidence" value="ECO:0007669"/>
    <property type="project" value="InterPro"/>
</dbReference>
<dbReference type="InterPro" id="IPR017564">
    <property type="entry name" value="Cyt_c_NrfB"/>
</dbReference>
<dbReference type="Gene3D" id="1.10.1130.10">
    <property type="entry name" value="Flavocytochrome C3, Chain A"/>
    <property type="match status" value="1"/>
</dbReference>
<organism evidence="2 3">
    <name type="scientific">Nicoletella semolina</name>
    <dbReference type="NCBI Taxonomy" id="271160"/>
    <lineage>
        <taxon>Bacteria</taxon>
        <taxon>Pseudomonadati</taxon>
        <taxon>Pseudomonadota</taxon>
        <taxon>Gammaproteobacteria</taxon>
        <taxon>Pasteurellales</taxon>
        <taxon>Pasteurellaceae</taxon>
        <taxon>Nicoletella</taxon>
    </lineage>
</organism>
<name>A0A4R2N8R6_9PAST</name>
<accession>A0A4R2N8R6</accession>
<dbReference type="SUPFAM" id="SSF48695">
    <property type="entry name" value="Multiheme cytochromes"/>
    <property type="match status" value="1"/>
</dbReference>
<dbReference type="InterPro" id="IPR036280">
    <property type="entry name" value="Multihaem_cyt_sf"/>
</dbReference>
<reference evidence="2 3" key="1">
    <citation type="submission" date="2019-03" db="EMBL/GenBank/DDBJ databases">
        <title>Genomic Encyclopedia of Type Strains, Phase IV (KMG-IV): sequencing the most valuable type-strain genomes for metagenomic binning, comparative biology and taxonomic classification.</title>
        <authorList>
            <person name="Goeker M."/>
        </authorList>
    </citation>
    <scope>NUCLEOTIDE SEQUENCE [LARGE SCALE GENOMIC DNA]</scope>
    <source>
        <strain evidence="2 3">DSM 16380</strain>
    </source>
</reference>
<evidence type="ECO:0000313" key="3">
    <source>
        <dbReference type="Proteomes" id="UP000295537"/>
    </source>
</evidence>
<proteinExistence type="predicted"/>
<sequence length="227" mass="25413">MKHIIVKLGRIFALQAVAFAVFFAISVISAVGTISTANAQMPAQPKSLWAESNKQVDDATVVKDARRDPNKYCVDCHSSATHIAHTGKPFTHFGKHFQKETASPNNGQPLNCVSCHGNISEDHRKGVKDVMRFNAFGKAHNPALERTAQEQNQVCFACHNPEKLREVFWAHDTHANKMSCVNCHQLHPEQEPMKALDSKQRVKLCVECHSKIHQKKSSTIQINKDKQ</sequence>
<gene>
    <name evidence="2" type="ORF">EV693_10662</name>
</gene>
<feature type="domain" description="Cytochrome c-type protein NrfB-like" evidence="1">
    <location>
        <begin position="112"/>
        <end position="208"/>
    </location>
</feature>
<dbReference type="Pfam" id="PF22678">
    <property type="entry name" value="Cytochrom_c_NrfB-like"/>
    <property type="match status" value="1"/>
</dbReference>
<dbReference type="AlphaFoldDB" id="A0A4R2N8R6"/>
<evidence type="ECO:0000313" key="2">
    <source>
        <dbReference type="EMBL" id="TCP17380.1"/>
    </source>
</evidence>
<dbReference type="NCBIfam" id="TIGR03146">
    <property type="entry name" value="cyt_nit_nrfB"/>
    <property type="match status" value="1"/>
</dbReference>
<dbReference type="GO" id="GO:0020037">
    <property type="term" value="F:heme binding"/>
    <property type="evidence" value="ECO:0007669"/>
    <property type="project" value="InterPro"/>
</dbReference>